<dbReference type="Pfam" id="PF00850">
    <property type="entry name" value="Hist_deacetyl"/>
    <property type="match status" value="1"/>
</dbReference>
<dbReference type="InterPro" id="IPR000286">
    <property type="entry name" value="HDACs"/>
</dbReference>
<keyword evidence="4" id="KW-0006">Acetoin catabolism</keyword>
<dbReference type="InterPro" id="IPR023696">
    <property type="entry name" value="Ureohydrolase_dom_sf"/>
</dbReference>
<dbReference type="GO" id="GO:0004407">
    <property type="term" value="F:histone deacetylase activity"/>
    <property type="evidence" value="ECO:0007669"/>
    <property type="project" value="TreeGrafter"/>
</dbReference>
<evidence type="ECO:0000256" key="3">
    <source>
        <dbReference type="ARBA" id="ARBA00020218"/>
    </source>
</evidence>
<feature type="domain" description="Histone deacetylase" evidence="5">
    <location>
        <begin position="22"/>
        <end position="312"/>
    </location>
</feature>
<dbReference type="InParanoid" id="A0A5C7EI66"/>
<dbReference type="InterPro" id="IPR023801">
    <property type="entry name" value="His_deacetylse_dom"/>
</dbReference>
<dbReference type="PANTHER" id="PTHR10625:SF10">
    <property type="entry name" value="HISTONE DEACETYLASE HDAC1"/>
    <property type="match status" value="1"/>
</dbReference>
<dbReference type="InterPro" id="IPR037138">
    <property type="entry name" value="His_deacetylse_dom_sf"/>
</dbReference>
<dbReference type="Proteomes" id="UP000321201">
    <property type="component" value="Unassembled WGS sequence"/>
</dbReference>
<organism evidence="6 7">
    <name type="scientific">Pelomicrobium methylotrophicum</name>
    <dbReference type="NCBI Taxonomy" id="2602750"/>
    <lineage>
        <taxon>Bacteria</taxon>
        <taxon>Pseudomonadati</taxon>
        <taxon>Pseudomonadota</taxon>
        <taxon>Hydrogenophilia</taxon>
        <taxon>Hydrogenophilia incertae sedis</taxon>
        <taxon>Pelomicrobium</taxon>
    </lineage>
</organism>
<dbReference type="CDD" id="cd09994">
    <property type="entry name" value="HDAC_AcuC_like"/>
    <property type="match status" value="1"/>
</dbReference>
<comment type="similarity">
    <text evidence="2">Belongs to the histone deacetylase family.</text>
</comment>
<dbReference type="GO" id="GO:0040029">
    <property type="term" value="P:epigenetic regulation of gene expression"/>
    <property type="evidence" value="ECO:0007669"/>
    <property type="project" value="TreeGrafter"/>
</dbReference>
<dbReference type="InterPro" id="IPR003085">
    <property type="entry name" value="AcuC"/>
</dbReference>
<comment type="caution">
    <text evidence="6">The sequence shown here is derived from an EMBL/GenBank/DDBJ whole genome shotgun (WGS) entry which is preliminary data.</text>
</comment>
<evidence type="ECO:0000256" key="2">
    <source>
        <dbReference type="ARBA" id="ARBA00005947"/>
    </source>
</evidence>
<reference evidence="6 7" key="1">
    <citation type="submission" date="2019-08" db="EMBL/GenBank/DDBJ databases">
        <title>Pelomicrobium methylotrophicum gen. nov., sp. nov. a moderately thermophilic, facultatively anaerobic, lithoautotrophic and methylotrophic bacterium isolated from a terrestrial mud volcano.</title>
        <authorList>
            <person name="Slobodkina G.B."/>
            <person name="Merkel A.Y."/>
            <person name="Slobodkin A.I."/>
        </authorList>
    </citation>
    <scope>NUCLEOTIDE SEQUENCE [LARGE SCALE GENOMIC DNA]</scope>
    <source>
        <strain evidence="6 7">SM250</strain>
    </source>
</reference>
<gene>
    <name evidence="6" type="ORF">FR698_08255</name>
</gene>
<accession>A0A5C7EI66</accession>
<dbReference type="EMBL" id="VPFL01000009">
    <property type="protein sequence ID" value="TXF11980.1"/>
    <property type="molecule type" value="Genomic_DNA"/>
</dbReference>
<evidence type="ECO:0000313" key="7">
    <source>
        <dbReference type="Proteomes" id="UP000321201"/>
    </source>
</evidence>
<proteinExistence type="inferred from homology"/>
<dbReference type="SUPFAM" id="SSF52768">
    <property type="entry name" value="Arginase/deacetylase"/>
    <property type="match status" value="1"/>
</dbReference>
<dbReference type="PANTHER" id="PTHR10625">
    <property type="entry name" value="HISTONE DEACETYLASE HDAC1-RELATED"/>
    <property type="match status" value="1"/>
</dbReference>
<dbReference type="Gene3D" id="3.40.800.20">
    <property type="entry name" value="Histone deacetylase domain"/>
    <property type="match status" value="1"/>
</dbReference>
<sequence length="316" mass="34603">MGDKVFLYVGDELARYGFPEGHPFGPDRQDAFLREATRQGLHQRAELRAPVSASRDEVERFHTPDYVDLVERLSRTGRGYLDYGDTPAFPGVYEAATTVVGSALDGLRRLMDGECRRTFQAIGGLHHARRSRAAGFCVFNDTGVLIETLRRDYGIRRVAYVDIDVHHGDGVFYAYEADPDVAVADIHEDGLYLYPGTGHAHETGTGPAEGTKLNVPMPPGAGDQAFFEAWERVEAYLRRFKPEFLILQCGADSLEGDPLAHLCYSPAAHAHAAKRLAAIADEFAQGRLMAFGGGGYNRSNLAAAWSAVLKALIEAS</sequence>
<comment type="pathway">
    <text evidence="1">Ketone degradation; acetoin degradation.</text>
</comment>
<dbReference type="OrthoDB" id="9808367at2"/>
<dbReference type="GO" id="GO:0045150">
    <property type="term" value="P:acetoin catabolic process"/>
    <property type="evidence" value="ECO:0007669"/>
    <property type="project" value="UniProtKB-UniPathway"/>
</dbReference>
<dbReference type="UniPathway" id="UPA00040"/>
<evidence type="ECO:0000313" key="6">
    <source>
        <dbReference type="EMBL" id="TXF11980.1"/>
    </source>
</evidence>
<name>A0A5C7EI66_9PROT</name>
<keyword evidence="7" id="KW-1185">Reference proteome</keyword>
<dbReference type="AlphaFoldDB" id="A0A5C7EI66"/>
<evidence type="ECO:0000256" key="4">
    <source>
        <dbReference type="ARBA" id="ARBA00022627"/>
    </source>
</evidence>
<protein>
    <recommendedName>
        <fullName evidence="3">Acetoin utilization protein AcuC</fullName>
    </recommendedName>
</protein>
<dbReference type="RefSeq" id="WP_147799720.1">
    <property type="nucleotide sequence ID" value="NZ_VPFL01000009.1"/>
</dbReference>
<evidence type="ECO:0000259" key="5">
    <source>
        <dbReference type="Pfam" id="PF00850"/>
    </source>
</evidence>
<evidence type="ECO:0000256" key="1">
    <source>
        <dbReference type="ARBA" id="ARBA00005101"/>
    </source>
</evidence>
<dbReference type="PRINTS" id="PR01270">
    <property type="entry name" value="HDASUPER"/>
</dbReference>